<dbReference type="PANTHER" id="PTHR42679">
    <property type="entry name" value="S-METHYL-5'-THIOADENOSINE PHOSPHORYLASE"/>
    <property type="match status" value="1"/>
</dbReference>
<feature type="site" description="Important for substrate specificity" evidence="4">
    <location>
        <position position="239"/>
    </location>
</feature>
<dbReference type="Gene3D" id="3.40.50.1580">
    <property type="entry name" value="Nucleoside phosphorylase domain"/>
    <property type="match status" value="1"/>
</dbReference>
<evidence type="ECO:0000256" key="2">
    <source>
        <dbReference type="ARBA" id="ARBA00022679"/>
    </source>
</evidence>
<organism evidence="6 7">
    <name type="scientific">Ascobolus immersus RN42</name>
    <dbReference type="NCBI Taxonomy" id="1160509"/>
    <lineage>
        <taxon>Eukaryota</taxon>
        <taxon>Fungi</taxon>
        <taxon>Dikarya</taxon>
        <taxon>Ascomycota</taxon>
        <taxon>Pezizomycotina</taxon>
        <taxon>Pezizomycetes</taxon>
        <taxon>Pezizales</taxon>
        <taxon>Ascobolaceae</taxon>
        <taxon>Ascobolus</taxon>
    </lineage>
</organism>
<dbReference type="InterPro" id="IPR018099">
    <property type="entry name" value="Purine_phosphorylase-2_CS"/>
</dbReference>
<dbReference type="InterPro" id="IPR035994">
    <property type="entry name" value="Nucleoside_phosphorylase_sf"/>
</dbReference>
<dbReference type="OrthoDB" id="431409at2759"/>
<dbReference type="STRING" id="1160509.A0A3N4HCI3"/>
<proteinExistence type="inferred from homology"/>
<evidence type="ECO:0000256" key="1">
    <source>
        <dbReference type="ARBA" id="ARBA00022676"/>
    </source>
</evidence>
<dbReference type="GO" id="GO:0019509">
    <property type="term" value="P:L-methionine salvage from methylthioadenosine"/>
    <property type="evidence" value="ECO:0007669"/>
    <property type="project" value="UniProtKB-UniRule"/>
</dbReference>
<evidence type="ECO:0000256" key="4">
    <source>
        <dbReference type="HAMAP-Rule" id="MF_03155"/>
    </source>
</evidence>
<comment type="similarity">
    <text evidence="4">Belongs to the PNP/MTAP phosphorylase family. MTAP subfamily.</text>
</comment>
<dbReference type="PANTHER" id="PTHR42679:SF2">
    <property type="entry name" value="S-METHYL-5'-THIOADENOSINE PHOSPHORYLASE"/>
    <property type="match status" value="1"/>
</dbReference>
<dbReference type="GO" id="GO:0017061">
    <property type="term" value="F:S-methyl-5-thioadenosine phosphorylase activity"/>
    <property type="evidence" value="ECO:0007669"/>
    <property type="project" value="UniProtKB-UniRule"/>
</dbReference>
<feature type="binding site" evidence="4">
    <location>
        <begin position="66"/>
        <end position="67"/>
    </location>
    <ligand>
        <name>phosphate</name>
        <dbReference type="ChEBI" id="CHEBI:43474"/>
    </ligand>
</feature>
<feature type="binding site" evidence="4">
    <location>
        <begin position="99"/>
        <end position="100"/>
    </location>
    <ligand>
        <name>phosphate</name>
        <dbReference type="ChEBI" id="CHEBI:43474"/>
    </ligand>
</feature>
<evidence type="ECO:0000313" key="7">
    <source>
        <dbReference type="Proteomes" id="UP000275078"/>
    </source>
</evidence>
<protein>
    <recommendedName>
        <fullName evidence="4">S-methyl-5'-thioadenosine phosphorylase</fullName>
        <ecNumber evidence="4">2.4.2.28</ecNumber>
    </recommendedName>
    <alternativeName>
        <fullName evidence="4">5'-methylthioadenosine phosphorylase</fullName>
        <shortName evidence="4">MTA phosphorylase</shortName>
        <shortName evidence="4">MTAP</shortName>
        <shortName evidence="4">MTAPase</shortName>
    </alternativeName>
</protein>
<dbReference type="Proteomes" id="UP000275078">
    <property type="component" value="Unassembled WGS sequence"/>
</dbReference>
<dbReference type="Pfam" id="PF01048">
    <property type="entry name" value="PNP_UDP_1"/>
    <property type="match status" value="1"/>
</dbReference>
<dbReference type="SUPFAM" id="SSF53167">
    <property type="entry name" value="Purine and uridine phosphorylases"/>
    <property type="match status" value="1"/>
</dbReference>
<reference evidence="6 7" key="1">
    <citation type="journal article" date="2018" name="Nat. Ecol. Evol.">
        <title>Pezizomycetes genomes reveal the molecular basis of ectomycorrhizal truffle lifestyle.</title>
        <authorList>
            <person name="Murat C."/>
            <person name="Payen T."/>
            <person name="Noel B."/>
            <person name="Kuo A."/>
            <person name="Morin E."/>
            <person name="Chen J."/>
            <person name="Kohler A."/>
            <person name="Krizsan K."/>
            <person name="Balestrini R."/>
            <person name="Da Silva C."/>
            <person name="Montanini B."/>
            <person name="Hainaut M."/>
            <person name="Levati E."/>
            <person name="Barry K.W."/>
            <person name="Belfiori B."/>
            <person name="Cichocki N."/>
            <person name="Clum A."/>
            <person name="Dockter R.B."/>
            <person name="Fauchery L."/>
            <person name="Guy J."/>
            <person name="Iotti M."/>
            <person name="Le Tacon F."/>
            <person name="Lindquist E.A."/>
            <person name="Lipzen A."/>
            <person name="Malagnac F."/>
            <person name="Mello A."/>
            <person name="Molinier V."/>
            <person name="Miyauchi S."/>
            <person name="Poulain J."/>
            <person name="Riccioni C."/>
            <person name="Rubini A."/>
            <person name="Sitrit Y."/>
            <person name="Splivallo R."/>
            <person name="Traeger S."/>
            <person name="Wang M."/>
            <person name="Zifcakova L."/>
            <person name="Wipf D."/>
            <person name="Zambonelli A."/>
            <person name="Paolocci F."/>
            <person name="Nowrousian M."/>
            <person name="Ottonello S."/>
            <person name="Baldrian P."/>
            <person name="Spatafora J.W."/>
            <person name="Henrissat B."/>
            <person name="Nagy L.G."/>
            <person name="Aury J.M."/>
            <person name="Wincker P."/>
            <person name="Grigoriev I.V."/>
            <person name="Bonfante P."/>
            <person name="Martin F.M."/>
        </authorList>
    </citation>
    <scope>NUCLEOTIDE SEQUENCE [LARGE SCALE GENOMIC DNA]</scope>
    <source>
        <strain evidence="6 7">RN42</strain>
    </source>
</reference>
<dbReference type="NCBIfam" id="TIGR01694">
    <property type="entry name" value="MTAP"/>
    <property type="match status" value="1"/>
</dbReference>
<gene>
    <name evidence="6" type="ORF">BJ508DRAFT_419655</name>
</gene>
<comment type="subunit">
    <text evidence="4">Homotrimer.</text>
</comment>
<keyword evidence="3 4" id="KW-0660">Purine salvage</keyword>
<dbReference type="GO" id="GO:0006166">
    <property type="term" value="P:purine ribonucleoside salvage"/>
    <property type="evidence" value="ECO:0007669"/>
    <property type="project" value="UniProtKB-KW"/>
</dbReference>
<keyword evidence="4" id="KW-0963">Cytoplasm</keyword>
<dbReference type="EMBL" id="ML119881">
    <property type="protein sequence ID" value="RPA72073.1"/>
    <property type="molecule type" value="Genomic_DNA"/>
</dbReference>
<name>A0A3N4HCI3_ASCIM</name>
<comment type="catalytic activity">
    <reaction evidence="4">
        <text>S-methyl-5'-thioadenosine + phosphate = 5-(methylsulfanyl)-alpha-D-ribose 1-phosphate + adenine</text>
        <dbReference type="Rhea" id="RHEA:11852"/>
        <dbReference type="ChEBI" id="CHEBI:16708"/>
        <dbReference type="ChEBI" id="CHEBI:17509"/>
        <dbReference type="ChEBI" id="CHEBI:43474"/>
        <dbReference type="ChEBI" id="CHEBI:58533"/>
        <dbReference type="EC" id="2.4.2.28"/>
    </reaction>
</comment>
<keyword evidence="1 4" id="KW-0328">Glycosyltransferase</keyword>
<feature type="binding site" evidence="4">
    <location>
        <position position="203"/>
    </location>
    <ligand>
        <name>phosphate</name>
        <dbReference type="ChEBI" id="CHEBI:43474"/>
    </ligand>
</feature>
<feature type="binding site" evidence="4">
    <location>
        <begin position="226"/>
        <end position="228"/>
    </location>
    <ligand>
        <name>substrate</name>
    </ligand>
</feature>
<keyword evidence="2 4" id="KW-0808">Transferase</keyword>
<feature type="binding site" evidence="4">
    <location>
        <position position="202"/>
    </location>
    <ligand>
        <name>substrate</name>
    </ligand>
</feature>
<evidence type="ECO:0000256" key="3">
    <source>
        <dbReference type="ARBA" id="ARBA00022726"/>
    </source>
</evidence>
<sequence>MTDNLPTTFDAPVRIAIIGGTGISSLSREGYTPLANLTVTTPWGTPSSPILILQTPHGTPIAFLARHGSHHEFTPSEVPNRANIAALRKIGVRTIIAFSAVGSLREEIRPRDFVIPDQVIDRTKGIRPFTFFEGGLVSHVGFAEPFDSKVRAIVHKAGVEGVLQGGARLFEDGLLICMEGPQFSTRAESNLYRSWGGDVINMSALPEAKLAREAEIAYSMVCMATDYDCWRIGEEAVDVPAVMAHMKANAENARHLMAAVIEELQKEEYKDVVEAKHLVEGSKWGCSTADAGKSKEALEKLEWLLPGYFTPASQ</sequence>
<feature type="domain" description="Nucleoside phosphorylase" evidence="5">
    <location>
        <begin position="14"/>
        <end position="262"/>
    </location>
</feature>
<comment type="pathway">
    <text evidence="4">Amino-acid biosynthesis; L-methionine biosynthesis via salvage pathway; S-methyl-5-thio-alpha-D-ribose 1-phosphate from S-methyl-5'-thioadenosine (phosphorylase route): step 1/1.</text>
</comment>
<feature type="site" description="Important for substrate specificity" evidence="4">
    <location>
        <position position="184"/>
    </location>
</feature>
<dbReference type="AlphaFoldDB" id="A0A3N4HCI3"/>
<dbReference type="GO" id="GO:0005829">
    <property type="term" value="C:cytosol"/>
    <property type="evidence" value="ECO:0007669"/>
    <property type="project" value="TreeGrafter"/>
</dbReference>
<dbReference type="UniPathway" id="UPA00904">
    <property type="reaction ID" value="UER00873"/>
</dbReference>
<dbReference type="InterPro" id="IPR000845">
    <property type="entry name" value="Nucleoside_phosphorylase_d"/>
</dbReference>
<dbReference type="InterPro" id="IPR010044">
    <property type="entry name" value="MTAP"/>
</dbReference>
<evidence type="ECO:0000259" key="5">
    <source>
        <dbReference type="Pfam" id="PF01048"/>
    </source>
</evidence>
<dbReference type="FunFam" id="3.40.50.1580:FF:000008">
    <property type="entry name" value="S-methyl-5'-thioadenosine phosphorylase"/>
    <property type="match status" value="1"/>
</dbReference>
<evidence type="ECO:0000313" key="6">
    <source>
        <dbReference type="EMBL" id="RPA72073.1"/>
    </source>
</evidence>
<accession>A0A3N4HCI3</accession>
<dbReference type="HAMAP" id="MF_01963">
    <property type="entry name" value="MTAP"/>
    <property type="match status" value="1"/>
</dbReference>
<dbReference type="PROSITE" id="PS01240">
    <property type="entry name" value="PNP_MTAP_2"/>
    <property type="match status" value="1"/>
</dbReference>
<keyword evidence="4" id="KW-0539">Nucleus</keyword>
<comment type="subcellular location">
    <subcellularLocation>
        <location evidence="4">Cytoplasm</location>
    </subcellularLocation>
    <subcellularLocation>
        <location evidence="4">Nucleus</location>
    </subcellularLocation>
</comment>
<keyword evidence="7" id="KW-1185">Reference proteome</keyword>
<feature type="binding site" evidence="4">
    <location>
        <position position="21"/>
    </location>
    <ligand>
        <name>phosphate</name>
        <dbReference type="ChEBI" id="CHEBI:43474"/>
    </ligand>
</feature>
<comment type="function">
    <text evidence="4">Catalyzes the reversible phosphorylation of S-methyl-5'-thioadenosine (MTA) to adenine and 5-methylthioribose-1-phosphate. Involved in the breakdown of MTA, a major by-product of polyamine biosynthesis. Responsible for the first step in the methionine salvage pathway after MTA has been generated from S-adenosylmethionine. Has broad substrate specificity with 6-aminopurine nucleosides as preferred substrates.</text>
</comment>
<dbReference type="EC" id="2.4.2.28" evidence="4"/>
<dbReference type="GO" id="GO:0005634">
    <property type="term" value="C:nucleus"/>
    <property type="evidence" value="ECO:0007669"/>
    <property type="project" value="UniProtKB-SubCell"/>
</dbReference>
<dbReference type="CDD" id="cd09010">
    <property type="entry name" value="MTAP_SsMTAPII_like_MTIP"/>
    <property type="match status" value="1"/>
</dbReference>